<dbReference type="InterPro" id="IPR005135">
    <property type="entry name" value="Endo/exonuclease/phosphatase"/>
</dbReference>
<evidence type="ECO:0000259" key="1">
    <source>
        <dbReference type="Pfam" id="PF03372"/>
    </source>
</evidence>
<feature type="domain" description="Endonuclease/exonuclease/phosphatase" evidence="1">
    <location>
        <begin position="18"/>
        <end position="179"/>
    </location>
</feature>
<organism evidence="2 3">
    <name type="scientific">Deinandra increscens subsp. villosa</name>
    <dbReference type="NCBI Taxonomy" id="3103831"/>
    <lineage>
        <taxon>Eukaryota</taxon>
        <taxon>Viridiplantae</taxon>
        <taxon>Streptophyta</taxon>
        <taxon>Embryophyta</taxon>
        <taxon>Tracheophyta</taxon>
        <taxon>Spermatophyta</taxon>
        <taxon>Magnoliopsida</taxon>
        <taxon>eudicotyledons</taxon>
        <taxon>Gunneridae</taxon>
        <taxon>Pentapetalae</taxon>
        <taxon>asterids</taxon>
        <taxon>campanulids</taxon>
        <taxon>Asterales</taxon>
        <taxon>Asteraceae</taxon>
        <taxon>Asteroideae</taxon>
        <taxon>Heliantheae alliance</taxon>
        <taxon>Madieae</taxon>
        <taxon>Madiinae</taxon>
        <taxon>Deinandra</taxon>
    </lineage>
</organism>
<accession>A0AAP0CFC5</accession>
<dbReference type="PANTHER" id="PTHR33710:SF64">
    <property type="entry name" value="ENDONUCLEASE_EXONUCLEASE_PHOSPHATASE DOMAIN-CONTAINING PROTEIN"/>
    <property type="match status" value="1"/>
</dbReference>
<dbReference type="EMBL" id="JBCNJP010000025">
    <property type="protein sequence ID" value="KAK9053898.1"/>
    <property type="molecule type" value="Genomic_DNA"/>
</dbReference>
<dbReference type="Proteomes" id="UP001408789">
    <property type="component" value="Unassembled WGS sequence"/>
</dbReference>
<gene>
    <name evidence="2" type="ORF">SSX86_024973</name>
</gene>
<keyword evidence="3" id="KW-1185">Reference proteome</keyword>
<dbReference type="InterPro" id="IPR036691">
    <property type="entry name" value="Endo/exonu/phosph_ase_sf"/>
</dbReference>
<dbReference type="Gene3D" id="3.60.10.10">
    <property type="entry name" value="Endonuclease/exonuclease/phosphatase"/>
    <property type="match status" value="1"/>
</dbReference>
<proteinExistence type="predicted"/>
<dbReference type="AlphaFoldDB" id="A0AAP0CFC5"/>
<comment type="caution">
    <text evidence="2">The sequence shown here is derived from an EMBL/GenBank/DDBJ whole genome shotgun (WGS) entry which is preliminary data.</text>
</comment>
<dbReference type="Pfam" id="PF03372">
    <property type="entry name" value="Exo_endo_phos"/>
    <property type="match status" value="1"/>
</dbReference>
<dbReference type="SUPFAM" id="SSF56219">
    <property type="entry name" value="DNase I-like"/>
    <property type="match status" value="1"/>
</dbReference>
<name>A0AAP0CFC5_9ASTR</name>
<sequence length="274" mass="31648">MLDRLWGRGDFGWEFVNARGKSGGLLSVWDNSKFKFLKPIKDANFLIISGSIDGGRVILNVVNVYSPQNLSEKRSLWNRLLNWKLSLQGWWVLVGDFNEVRSPEERRFSSFYRKNADEFNQFIDEAGLHEFKMGGDQFTYMERMGKSFSKLDRFLVCDQVFARWPEASVRALPRRTSDHNPILLKMSNDDFGPISFKVFSSWLKHPDIEEIVQRSVVGFVGEDGVKADRRLLLKLKKLKEDLRCWRLKAIDGDSGGLRVLRKSCNFSTGTLILI</sequence>
<evidence type="ECO:0000313" key="2">
    <source>
        <dbReference type="EMBL" id="KAK9053898.1"/>
    </source>
</evidence>
<reference evidence="2 3" key="1">
    <citation type="submission" date="2024-04" db="EMBL/GenBank/DDBJ databases">
        <title>The reference genome of an endangered Asteraceae, Deinandra increscens subsp. villosa, native to the Central Coast of California.</title>
        <authorList>
            <person name="Guilliams M."/>
            <person name="Hasenstab-Lehman K."/>
            <person name="Meyer R."/>
            <person name="Mcevoy S."/>
        </authorList>
    </citation>
    <scope>NUCLEOTIDE SEQUENCE [LARGE SCALE GENOMIC DNA]</scope>
    <source>
        <tissue evidence="2">Leaf</tissue>
    </source>
</reference>
<protein>
    <recommendedName>
        <fullName evidence="1">Endonuclease/exonuclease/phosphatase domain-containing protein</fullName>
    </recommendedName>
</protein>
<evidence type="ECO:0000313" key="3">
    <source>
        <dbReference type="Proteomes" id="UP001408789"/>
    </source>
</evidence>
<dbReference type="GO" id="GO:0003824">
    <property type="term" value="F:catalytic activity"/>
    <property type="evidence" value="ECO:0007669"/>
    <property type="project" value="InterPro"/>
</dbReference>
<dbReference type="PANTHER" id="PTHR33710">
    <property type="entry name" value="BNAC02G09200D PROTEIN"/>
    <property type="match status" value="1"/>
</dbReference>